<feature type="compositionally biased region" description="Polar residues" evidence="1">
    <location>
        <begin position="1"/>
        <end position="13"/>
    </location>
</feature>
<protein>
    <submittedName>
        <fullName evidence="2">Uncharacterized protein</fullName>
    </submittedName>
</protein>
<organism evidence="2 3">
    <name type="scientific">Ancylostoma ceylanicum</name>
    <dbReference type="NCBI Taxonomy" id="53326"/>
    <lineage>
        <taxon>Eukaryota</taxon>
        <taxon>Metazoa</taxon>
        <taxon>Ecdysozoa</taxon>
        <taxon>Nematoda</taxon>
        <taxon>Chromadorea</taxon>
        <taxon>Rhabditida</taxon>
        <taxon>Rhabditina</taxon>
        <taxon>Rhabditomorpha</taxon>
        <taxon>Strongyloidea</taxon>
        <taxon>Ancylostomatidae</taxon>
        <taxon>Ancylostomatinae</taxon>
        <taxon>Ancylostoma</taxon>
    </lineage>
</organism>
<evidence type="ECO:0000313" key="3">
    <source>
        <dbReference type="Proteomes" id="UP000024635"/>
    </source>
</evidence>
<feature type="region of interest" description="Disordered" evidence="1">
    <location>
        <begin position="1"/>
        <end position="34"/>
    </location>
</feature>
<sequence>MVTKNTTKMSSANAYALPEPAVGEPDGCGKTDLPAHTVPYRHASTSHVSRLASRYNGPRFQPGLSWPDKSRWTRLLSAAAEARLSFQSRLPAYIRLGCHVAMKKKTGCIIPA</sequence>
<comment type="caution">
    <text evidence="2">The sequence shown here is derived from an EMBL/GenBank/DDBJ whole genome shotgun (WGS) entry which is preliminary data.</text>
</comment>
<keyword evidence="3" id="KW-1185">Reference proteome</keyword>
<dbReference type="Proteomes" id="UP000024635">
    <property type="component" value="Unassembled WGS sequence"/>
</dbReference>
<evidence type="ECO:0000256" key="1">
    <source>
        <dbReference type="SAM" id="MobiDB-lite"/>
    </source>
</evidence>
<reference evidence="3" key="1">
    <citation type="journal article" date="2015" name="Nat. Genet.">
        <title>The genome and transcriptome of the zoonotic hookworm Ancylostoma ceylanicum identify infection-specific gene families.</title>
        <authorList>
            <person name="Schwarz E.M."/>
            <person name="Hu Y."/>
            <person name="Antoshechkin I."/>
            <person name="Miller M.M."/>
            <person name="Sternberg P.W."/>
            <person name="Aroian R.V."/>
        </authorList>
    </citation>
    <scope>NUCLEOTIDE SEQUENCE</scope>
    <source>
        <strain evidence="3">HY135</strain>
    </source>
</reference>
<gene>
    <name evidence="2" type="primary">Acey_s0011.g1244</name>
    <name evidence="2" type="ORF">Y032_0011g1244</name>
</gene>
<dbReference type="AlphaFoldDB" id="A0A016VFJ6"/>
<dbReference type="EMBL" id="JARK01001347">
    <property type="protein sequence ID" value="EYC25513.1"/>
    <property type="molecule type" value="Genomic_DNA"/>
</dbReference>
<accession>A0A016VFJ6</accession>
<evidence type="ECO:0000313" key="2">
    <source>
        <dbReference type="EMBL" id="EYC25513.1"/>
    </source>
</evidence>
<proteinExistence type="predicted"/>
<name>A0A016VFJ6_9BILA</name>